<dbReference type="InterPro" id="IPR013766">
    <property type="entry name" value="Thioredoxin_domain"/>
</dbReference>
<dbReference type="GO" id="GO:0017004">
    <property type="term" value="P:cytochrome complex assembly"/>
    <property type="evidence" value="ECO:0007669"/>
    <property type="project" value="UniProtKB-KW"/>
</dbReference>
<gene>
    <name evidence="7" type="ORF">DVR12_23595</name>
</gene>
<dbReference type="SUPFAM" id="SSF52833">
    <property type="entry name" value="Thioredoxin-like"/>
    <property type="match status" value="1"/>
</dbReference>
<feature type="signal peptide" evidence="5">
    <location>
        <begin position="1"/>
        <end position="19"/>
    </location>
</feature>
<dbReference type="InterPro" id="IPR000866">
    <property type="entry name" value="AhpC/TSA"/>
</dbReference>
<dbReference type="PROSITE" id="PS00194">
    <property type="entry name" value="THIOREDOXIN_1"/>
    <property type="match status" value="1"/>
</dbReference>
<evidence type="ECO:0000256" key="2">
    <source>
        <dbReference type="ARBA" id="ARBA00022748"/>
    </source>
</evidence>
<dbReference type="Proteomes" id="UP000260644">
    <property type="component" value="Unassembled WGS sequence"/>
</dbReference>
<evidence type="ECO:0000313" key="7">
    <source>
        <dbReference type="EMBL" id="RFS19225.1"/>
    </source>
</evidence>
<dbReference type="EMBL" id="QPMM01000014">
    <property type="protein sequence ID" value="RFS19225.1"/>
    <property type="molecule type" value="Genomic_DNA"/>
</dbReference>
<feature type="domain" description="Thioredoxin" evidence="6">
    <location>
        <begin position="148"/>
        <end position="288"/>
    </location>
</feature>
<dbReference type="InterPro" id="IPR050553">
    <property type="entry name" value="Thioredoxin_ResA/DsbE_sf"/>
</dbReference>
<feature type="chain" id="PRO_5017560189" evidence="5">
    <location>
        <begin position="20"/>
        <end position="288"/>
    </location>
</feature>
<evidence type="ECO:0000256" key="1">
    <source>
        <dbReference type="ARBA" id="ARBA00004196"/>
    </source>
</evidence>
<dbReference type="GO" id="GO:0030313">
    <property type="term" value="C:cell envelope"/>
    <property type="evidence" value="ECO:0007669"/>
    <property type="project" value="UniProtKB-SubCell"/>
</dbReference>
<evidence type="ECO:0000256" key="3">
    <source>
        <dbReference type="ARBA" id="ARBA00023157"/>
    </source>
</evidence>
<protein>
    <submittedName>
        <fullName evidence="7">TlpA family protein disulfide reductase</fullName>
    </submittedName>
</protein>
<dbReference type="OrthoDB" id="750178at2"/>
<proteinExistence type="predicted"/>
<dbReference type="RefSeq" id="WP_116978277.1">
    <property type="nucleotide sequence ID" value="NZ_QPMM01000014.1"/>
</dbReference>
<evidence type="ECO:0000259" key="6">
    <source>
        <dbReference type="PROSITE" id="PS51352"/>
    </source>
</evidence>
<keyword evidence="2" id="KW-0201">Cytochrome c-type biogenesis</keyword>
<dbReference type="Gene3D" id="3.40.30.10">
    <property type="entry name" value="Glutaredoxin"/>
    <property type="match status" value="1"/>
</dbReference>
<organism evidence="7 8">
    <name type="scientific">Chitinophaga silvatica</name>
    <dbReference type="NCBI Taxonomy" id="2282649"/>
    <lineage>
        <taxon>Bacteria</taxon>
        <taxon>Pseudomonadati</taxon>
        <taxon>Bacteroidota</taxon>
        <taxon>Chitinophagia</taxon>
        <taxon>Chitinophagales</taxon>
        <taxon>Chitinophagaceae</taxon>
        <taxon>Chitinophaga</taxon>
    </lineage>
</organism>
<accession>A0A3E1Y3F5</accession>
<dbReference type="InterPro" id="IPR017937">
    <property type="entry name" value="Thioredoxin_CS"/>
</dbReference>
<evidence type="ECO:0000256" key="4">
    <source>
        <dbReference type="ARBA" id="ARBA00023284"/>
    </source>
</evidence>
<evidence type="ECO:0000256" key="5">
    <source>
        <dbReference type="SAM" id="SignalP"/>
    </source>
</evidence>
<name>A0A3E1Y3F5_9BACT</name>
<keyword evidence="8" id="KW-1185">Reference proteome</keyword>
<dbReference type="AlphaFoldDB" id="A0A3E1Y3F5"/>
<dbReference type="GO" id="GO:0016209">
    <property type="term" value="F:antioxidant activity"/>
    <property type="evidence" value="ECO:0007669"/>
    <property type="project" value="InterPro"/>
</dbReference>
<dbReference type="PANTHER" id="PTHR42852">
    <property type="entry name" value="THIOL:DISULFIDE INTERCHANGE PROTEIN DSBE"/>
    <property type="match status" value="1"/>
</dbReference>
<dbReference type="PROSITE" id="PS51352">
    <property type="entry name" value="THIOREDOXIN_2"/>
    <property type="match status" value="1"/>
</dbReference>
<dbReference type="Pfam" id="PF00578">
    <property type="entry name" value="AhpC-TSA"/>
    <property type="match status" value="1"/>
</dbReference>
<evidence type="ECO:0000313" key="8">
    <source>
        <dbReference type="Proteomes" id="UP000260644"/>
    </source>
</evidence>
<keyword evidence="5" id="KW-0732">Signal</keyword>
<sequence length="288" mass="33094">MKHKFMLALACGISSIAMAQQPVTDSVKRNNEKEELAEFLAAANHKIDTCQQNYYAAQNAKAKYDTIGLGDWRYRMKVMKQERKTQEIAFIRQHPDYMVSIDALKDVIGHLPDDIVGYQQLFKGLKKQVQQSEEGVKTRKLIDQFMKVRVGAIAPDFQAPDTSGNNIKLRDYRGKYVLVDFWASWCGPCREENPAVVKAYEQFKDKHFDILSVSLDQPGKRAEWIKAIEKDGLTWQHVSDLNSWDSEVAKRYMVKSIPQNFLIDPKGKIIAKNLRGEELVQQLIEILK</sequence>
<dbReference type="CDD" id="cd02966">
    <property type="entry name" value="TlpA_like_family"/>
    <property type="match status" value="1"/>
</dbReference>
<dbReference type="GO" id="GO:0016491">
    <property type="term" value="F:oxidoreductase activity"/>
    <property type="evidence" value="ECO:0007669"/>
    <property type="project" value="InterPro"/>
</dbReference>
<reference evidence="7 8" key="1">
    <citation type="submission" date="2018-07" db="EMBL/GenBank/DDBJ databases">
        <title>Chitinophaga K2CV101002-2 sp. nov., isolated from a monsoon evergreen broad-leaved forest soil.</title>
        <authorList>
            <person name="Lv Y."/>
        </authorList>
    </citation>
    <scope>NUCLEOTIDE SEQUENCE [LARGE SCALE GENOMIC DNA]</scope>
    <source>
        <strain evidence="7 8">GDMCC 1.1288</strain>
    </source>
</reference>
<dbReference type="InterPro" id="IPR036249">
    <property type="entry name" value="Thioredoxin-like_sf"/>
</dbReference>
<keyword evidence="4" id="KW-0676">Redox-active center</keyword>
<keyword evidence="3" id="KW-1015">Disulfide bond</keyword>
<dbReference type="PANTHER" id="PTHR42852:SF6">
    <property type="entry name" value="THIOL:DISULFIDE INTERCHANGE PROTEIN DSBE"/>
    <property type="match status" value="1"/>
</dbReference>
<comment type="caution">
    <text evidence="7">The sequence shown here is derived from an EMBL/GenBank/DDBJ whole genome shotgun (WGS) entry which is preliminary data.</text>
</comment>
<comment type="subcellular location">
    <subcellularLocation>
        <location evidence="1">Cell envelope</location>
    </subcellularLocation>
</comment>